<comment type="caution">
    <text evidence="4">The sequence shown here is derived from an EMBL/GenBank/DDBJ whole genome shotgun (WGS) entry which is preliminary data.</text>
</comment>
<dbReference type="Proteomes" id="UP000256542">
    <property type="component" value="Unassembled WGS sequence"/>
</dbReference>
<dbReference type="InterPro" id="IPR029062">
    <property type="entry name" value="Class_I_gatase-like"/>
</dbReference>
<evidence type="ECO:0000259" key="3">
    <source>
        <dbReference type="PROSITE" id="PS01124"/>
    </source>
</evidence>
<dbReference type="SUPFAM" id="SSF46689">
    <property type="entry name" value="Homeodomain-like"/>
    <property type="match status" value="2"/>
</dbReference>
<evidence type="ECO:0000313" key="5">
    <source>
        <dbReference type="Proteomes" id="UP000256542"/>
    </source>
</evidence>
<proteinExistence type="predicted"/>
<accession>A0A3E0DNF7</accession>
<dbReference type="SMART" id="SM00342">
    <property type="entry name" value="HTH_ARAC"/>
    <property type="match status" value="1"/>
</dbReference>
<dbReference type="GO" id="GO:0043565">
    <property type="term" value="F:sequence-specific DNA binding"/>
    <property type="evidence" value="ECO:0007669"/>
    <property type="project" value="InterPro"/>
</dbReference>
<evidence type="ECO:0000313" key="4">
    <source>
        <dbReference type="EMBL" id="REG84377.1"/>
    </source>
</evidence>
<dbReference type="AlphaFoldDB" id="A0A3E0DNF7"/>
<name>A0A3E0DNF7_9GAMM</name>
<gene>
    <name evidence="4" type="ORF">DFP81_104257</name>
</gene>
<dbReference type="PANTHER" id="PTHR43130">
    <property type="entry name" value="ARAC-FAMILY TRANSCRIPTIONAL REGULATOR"/>
    <property type="match status" value="1"/>
</dbReference>
<keyword evidence="1" id="KW-0805">Transcription regulation</keyword>
<keyword evidence="2" id="KW-0804">Transcription</keyword>
<dbReference type="GO" id="GO:0003700">
    <property type="term" value="F:DNA-binding transcription factor activity"/>
    <property type="evidence" value="ECO:0007669"/>
    <property type="project" value="InterPro"/>
</dbReference>
<dbReference type="SUPFAM" id="SSF52317">
    <property type="entry name" value="Class I glutamine amidotransferase-like"/>
    <property type="match status" value="1"/>
</dbReference>
<dbReference type="Gene3D" id="3.40.50.880">
    <property type="match status" value="1"/>
</dbReference>
<dbReference type="InterPro" id="IPR009057">
    <property type="entry name" value="Homeodomain-like_sf"/>
</dbReference>
<protein>
    <submittedName>
        <fullName evidence="4">Transcriptional regulator GlxA family with amidase domain</fullName>
    </submittedName>
</protein>
<dbReference type="PANTHER" id="PTHR43130:SF3">
    <property type="entry name" value="HTH-TYPE TRANSCRIPTIONAL REGULATOR RV1931C"/>
    <property type="match status" value="1"/>
</dbReference>
<dbReference type="InterPro" id="IPR018060">
    <property type="entry name" value="HTH_AraC"/>
</dbReference>
<sequence>MTRKANAMTIYQFAIIQYPNSLKSAIYGLEEMFILANRFCQEAGLAARIETSILRLDSLLLGASLPEQGYHAVLIPPSLDRAAYETVSPKLIDWLNEQHKQGAILSSACAGAFFIAETEASKNRCLTTHWGLAEVFRQRFPSHQLDTSKILIDQGDIMTAGGMMSWMDLGIAMVQRFTQSSIVNQLSKTLVMDTGVREQSYYQQFIPRFDHGDQAVLTVQHYLQAHYSELNRIVSLAKIANLTPRTLLRRFHKYTGWTPSEYIQRLRIQAVCNGLEESTQSFESLAIKVGYENAGSCRKVFQKIMRLTPSEFRRRFKAAQKPIASE</sequence>
<reference evidence="4 5" key="1">
    <citation type="submission" date="2018-08" db="EMBL/GenBank/DDBJ databases">
        <title>Genomic Encyclopedia of Type Strains, Phase III (KMG-III): the genomes of soil and plant-associated and newly described type strains.</title>
        <authorList>
            <person name="Whitman W."/>
        </authorList>
    </citation>
    <scope>NUCLEOTIDE SEQUENCE [LARGE SCALE GENOMIC DNA]</scope>
    <source>
        <strain evidence="4 5">CECT 7375</strain>
    </source>
</reference>
<evidence type="ECO:0000256" key="2">
    <source>
        <dbReference type="ARBA" id="ARBA00023163"/>
    </source>
</evidence>
<evidence type="ECO:0000256" key="1">
    <source>
        <dbReference type="ARBA" id="ARBA00023015"/>
    </source>
</evidence>
<organism evidence="4 5">
    <name type="scientific">Marinomonas pollencensis</name>
    <dbReference type="NCBI Taxonomy" id="491954"/>
    <lineage>
        <taxon>Bacteria</taxon>
        <taxon>Pseudomonadati</taxon>
        <taxon>Pseudomonadota</taxon>
        <taxon>Gammaproteobacteria</taxon>
        <taxon>Oceanospirillales</taxon>
        <taxon>Oceanospirillaceae</taxon>
        <taxon>Marinomonas</taxon>
    </lineage>
</organism>
<dbReference type="Pfam" id="PF12833">
    <property type="entry name" value="HTH_18"/>
    <property type="match status" value="1"/>
</dbReference>
<dbReference type="EMBL" id="QUNG01000004">
    <property type="protein sequence ID" value="REG84377.1"/>
    <property type="molecule type" value="Genomic_DNA"/>
</dbReference>
<keyword evidence="5" id="KW-1185">Reference proteome</keyword>
<dbReference type="PROSITE" id="PS01124">
    <property type="entry name" value="HTH_ARAC_FAMILY_2"/>
    <property type="match status" value="1"/>
</dbReference>
<feature type="domain" description="HTH araC/xylS-type" evidence="3">
    <location>
        <begin position="217"/>
        <end position="315"/>
    </location>
</feature>
<dbReference type="InterPro" id="IPR052158">
    <property type="entry name" value="INH-QAR"/>
</dbReference>
<dbReference type="Gene3D" id="1.10.10.60">
    <property type="entry name" value="Homeodomain-like"/>
    <property type="match status" value="2"/>
</dbReference>